<dbReference type="GO" id="GO:0016779">
    <property type="term" value="F:nucleotidyltransferase activity"/>
    <property type="evidence" value="ECO:0007669"/>
    <property type="project" value="UniProtKB-KW"/>
</dbReference>
<evidence type="ECO:0000256" key="3">
    <source>
        <dbReference type="ARBA" id="ARBA00022722"/>
    </source>
</evidence>
<accession>A0AAQ3XFC6</accession>
<keyword evidence="4" id="KW-0255">Endonuclease</keyword>
<dbReference type="InterPro" id="IPR021109">
    <property type="entry name" value="Peptidase_aspartic_dom_sf"/>
</dbReference>
<dbReference type="InterPro" id="IPR041577">
    <property type="entry name" value="RT_RNaseH_2"/>
</dbReference>
<evidence type="ECO:0000256" key="4">
    <source>
        <dbReference type="ARBA" id="ARBA00022759"/>
    </source>
</evidence>
<dbReference type="Pfam" id="PF00078">
    <property type="entry name" value="RVT_1"/>
    <property type="match status" value="1"/>
</dbReference>
<dbReference type="SUPFAM" id="SSF54160">
    <property type="entry name" value="Chromo domain-like"/>
    <property type="match status" value="1"/>
</dbReference>
<dbReference type="Gene3D" id="3.30.70.270">
    <property type="match status" value="2"/>
</dbReference>
<dbReference type="InterPro" id="IPR050951">
    <property type="entry name" value="Retrovirus_Pol_polyprotein"/>
</dbReference>
<keyword evidence="7" id="KW-0229">DNA integration</keyword>
<dbReference type="InterPro" id="IPR016197">
    <property type="entry name" value="Chromo-like_dom_sf"/>
</dbReference>
<dbReference type="GO" id="GO:0006508">
    <property type="term" value="P:proteolysis"/>
    <property type="evidence" value="ECO:0007669"/>
    <property type="project" value="InterPro"/>
</dbReference>
<keyword evidence="4" id="KW-0378">Hydrolase</keyword>
<evidence type="ECO:0000313" key="10">
    <source>
        <dbReference type="EMBL" id="WVZ96943.1"/>
    </source>
</evidence>
<name>A0AAQ3XFC6_PASNO</name>
<dbReference type="InterPro" id="IPR043128">
    <property type="entry name" value="Rev_trsase/Diguanyl_cyclase"/>
</dbReference>
<dbReference type="PANTHER" id="PTHR37984:SF5">
    <property type="entry name" value="PROTEIN NYNRIN-LIKE"/>
    <property type="match status" value="1"/>
</dbReference>
<dbReference type="CDD" id="cd01647">
    <property type="entry name" value="RT_LTR"/>
    <property type="match status" value="1"/>
</dbReference>
<dbReference type="GO" id="GO:0004190">
    <property type="term" value="F:aspartic-type endopeptidase activity"/>
    <property type="evidence" value="ECO:0007669"/>
    <property type="project" value="InterPro"/>
</dbReference>
<feature type="domain" description="Reverse transcriptase" evidence="9">
    <location>
        <begin position="211"/>
        <end position="402"/>
    </location>
</feature>
<dbReference type="InterPro" id="IPR012337">
    <property type="entry name" value="RNaseH-like_sf"/>
</dbReference>
<dbReference type="Gene3D" id="2.40.70.10">
    <property type="entry name" value="Acid Proteases"/>
    <property type="match status" value="1"/>
</dbReference>
<evidence type="ECO:0000256" key="2">
    <source>
        <dbReference type="ARBA" id="ARBA00022695"/>
    </source>
</evidence>
<organism evidence="10 11">
    <name type="scientific">Paspalum notatum var. saurae</name>
    <dbReference type="NCBI Taxonomy" id="547442"/>
    <lineage>
        <taxon>Eukaryota</taxon>
        <taxon>Viridiplantae</taxon>
        <taxon>Streptophyta</taxon>
        <taxon>Embryophyta</taxon>
        <taxon>Tracheophyta</taxon>
        <taxon>Spermatophyta</taxon>
        <taxon>Magnoliopsida</taxon>
        <taxon>Liliopsida</taxon>
        <taxon>Poales</taxon>
        <taxon>Poaceae</taxon>
        <taxon>PACMAD clade</taxon>
        <taxon>Panicoideae</taxon>
        <taxon>Andropogonodae</taxon>
        <taxon>Paspaleae</taxon>
        <taxon>Paspalinae</taxon>
        <taxon>Paspalum</taxon>
    </lineage>
</organism>
<keyword evidence="1" id="KW-0808">Transferase</keyword>
<keyword evidence="5" id="KW-0460">Magnesium</keyword>
<evidence type="ECO:0000259" key="9">
    <source>
        <dbReference type="PROSITE" id="PS50878"/>
    </source>
</evidence>
<dbReference type="AlphaFoldDB" id="A0AAQ3XFC6"/>
<dbReference type="PANTHER" id="PTHR37984">
    <property type="entry name" value="PROTEIN CBG26694"/>
    <property type="match status" value="1"/>
</dbReference>
<dbReference type="EMBL" id="CP144754">
    <property type="protein sequence ID" value="WVZ96943.1"/>
    <property type="molecule type" value="Genomic_DNA"/>
</dbReference>
<dbReference type="InterPro" id="IPR000477">
    <property type="entry name" value="RT_dom"/>
</dbReference>
<dbReference type="InterPro" id="IPR001969">
    <property type="entry name" value="Aspartic_peptidase_AS"/>
</dbReference>
<dbReference type="Pfam" id="PF08284">
    <property type="entry name" value="RVP_2"/>
    <property type="match status" value="1"/>
</dbReference>
<keyword evidence="6" id="KW-0694">RNA-binding</keyword>
<evidence type="ECO:0000256" key="8">
    <source>
        <dbReference type="ARBA" id="ARBA00023268"/>
    </source>
</evidence>
<keyword evidence="2" id="KW-0548">Nucleotidyltransferase</keyword>
<sequence>MRFQGMLQGQAILILVDSGSSHTFLSSKVADKVVGVSPLPVPIAVQVADGGRLPCGTHIKQAHWQLDECNFFTDMKILDLSYYDLIVGMDWLEAHSPMEVHWLQKWMIIPYQNASVLLQGLVPELPAGSVVEVAAITQEQPDLSVMVLHLELVQLLESYVDVFDKPTGLPPSRSCDHAILLVPGASPVRIRPYRYPPAVKDEIETQVVEMLKSGIIQHSQSAFSSPVLLVKKKDLSWRFCVDFRHLNAITIKTVYPVPIIEELLDELGQASWFTSLDLTAGYHQILLQPGEGPKTAFQTHSGHYEFRVMAFGLSGAPATFQKAMNSTLAPYLRKFVLVFFDDILIYSATREDHLHHIRLVLELLQKDQWKGVATDPSKISAVANWPTPTSVKELRSFLGLAGYYRRFVHHFGVIARPLNDLLKKGALFVWTSQHDGAFQALKEALITALVLALPNFSVPFCIETDASGVGVGAFLMQQVARVFHDQVYKHHGLPQAIVSDRDRIFLSRLWQQLFQLADVQLRMIAQLWYNSSPHSATGRAPFQLLYGYLPRHFGISDTSVVAPSDLDSWWTERQLMTDVIRQHLERAKIRMKKQADKGRSEREFQVGDWVFLKLQPYVQSSLAPRANQKLAFKFFGPYQILSRVGSVAYKLQLPASAAIHPVFHVSQLKRAVGSGFTASPILPDPSFEWSIPLKILGRRTVTRGRDSVPQVLVQWSQMPESLATWEDTQALKQQFPRAAVWGHPASQDGGNVSELAGPSATEEVIASGPGRARRNRSNNRNVFGPEWLNVLLAPSALSGI</sequence>
<dbReference type="InterPro" id="IPR056924">
    <property type="entry name" value="SH3_Tf2-1"/>
</dbReference>
<keyword evidence="3" id="KW-0540">Nuclease</keyword>
<dbReference type="GO" id="GO:0003723">
    <property type="term" value="F:RNA binding"/>
    <property type="evidence" value="ECO:0007669"/>
    <property type="project" value="UniProtKB-KW"/>
</dbReference>
<evidence type="ECO:0000313" key="11">
    <source>
        <dbReference type="Proteomes" id="UP001341281"/>
    </source>
</evidence>
<dbReference type="Pfam" id="PF17919">
    <property type="entry name" value="RT_RNaseH_2"/>
    <property type="match status" value="1"/>
</dbReference>
<dbReference type="InterPro" id="IPR043502">
    <property type="entry name" value="DNA/RNA_pol_sf"/>
</dbReference>
<gene>
    <name evidence="10" type="ORF">U9M48_042522</name>
</gene>
<protein>
    <recommendedName>
        <fullName evidence="9">Reverse transcriptase domain-containing protein</fullName>
    </recommendedName>
</protein>
<dbReference type="CDD" id="cd00303">
    <property type="entry name" value="retropepsin_like"/>
    <property type="match status" value="1"/>
</dbReference>
<dbReference type="SUPFAM" id="SSF56672">
    <property type="entry name" value="DNA/RNA polymerases"/>
    <property type="match status" value="1"/>
</dbReference>
<dbReference type="SUPFAM" id="SSF50630">
    <property type="entry name" value="Acid proteases"/>
    <property type="match status" value="1"/>
</dbReference>
<dbReference type="PROSITE" id="PS00141">
    <property type="entry name" value="ASP_PROTEASE"/>
    <property type="match status" value="1"/>
</dbReference>
<dbReference type="Proteomes" id="UP001341281">
    <property type="component" value="Chromosome 10"/>
</dbReference>
<dbReference type="FunFam" id="3.30.70.270:FF:000020">
    <property type="entry name" value="Transposon Tf2-6 polyprotein-like Protein"/>
    <property type="match status" value="1"/>
</dbReference>
<dbReference type="Pfam" id="PF24626">
    <property type="entry name" value="SH3_Tf2-1"/>
    <property type="match status" value="1"/>
</dbReference>
<evidence type="ECO:0000256" key="7">
    <source>
        <dbReference type="ARBA" id="ARBA00022908"/>
    </source>
</evidence>
<evidence type="ECO:0000256" key="6">
    <source>
        <dbReference type="ARBA" id="ARBA00022884"/>
    </source>
</evidence>
<dbReference type="SUPFAM" id="SSF53098">
    <property type="entry name" value="Ribonuclease H-like"/>
    <property type="match status" value="1"/>
</dbReference>
<dbReference type="Gene3D" id="3.10.10.10">
    <property type="entry name" value="HIV Type 1 Reverse Transcriptase, subunit A, domain 1"/>
    <property type="match status" value="1"/>
</dbReference>
<proteinExistence type="predicted"/>
<keyword evidence="8" id="KW-0511">Multifunctional enzyme</keyword>
<dbReference type="GO" id="GO:0015074">
    <property type="term" value="P:DNA integration"/>
    <property type="evidence" value="ECO:0007669"/>
    <property type="project" value="UniProtKB-KW"/>
</dbReference>
<reference evidence="10 11" key="1">
    <citation type="submission" date="2024-02" db="EMBL/GenBank/DDBJ databases">
        <title>High-quality chromosome-scale genome assembly of Pensacola bahiagrass (Paspalum notatum Flugge var. saurae).</title>
        <authorList>
            <person name="Vega J.M."/>
            <person name="Podio M."/>
            <person name="Orjuela J."/>
            <person name="Siena L.A."/>
            <person name="Pessino S.C."/>
            <person name="Combes M.C."/>
            <person name="Mariac C."/>
            <person name="Albertini E."/>
            <person name="Pupilli F."/>
            <person name="Ortiz J.P.A."/>
            <person name="Leblanc O."/>
        </authorList>
    </citation>
    <scope>NUCLEOTIDE SEQUENCE [LARGE SCALE GENOMIC DNA]</scope>
    <source>
        <strain evidence="10">R1</strain>
        <tissue evidence="10">Leaf</tissue>
    </source>
</reference>
<dbReference type="PROSITE" id="PS50878">
    <property type="entry name" value="RT_POL"/>
    <property type="match status" value="1"/>
</dbReference>
<evidence type="ECO:0000256" key="5">
    <source>
        <dbReference type="ARBA" id="ARBA00022842"/>
    </source>
</evidence>
<keyword evidence="11" id="KW-1185">Reference proteome</keyword>
<dbReference type="GO" id="GO:0004519">
    <property type="term" value="F:endonuclease activity"/>
    <property type="evidence" value="ECO:0007669"/>
    <property type="project" value="UniProtKB-KW"/>
</dbReference>
<evidence type="ECO:0000256" key="1">
    <source>
        <dbReference type="ARBA" id="ARBA00022679"/>
    </source>
</evidence>